<keyword evidence="1" id="KW-1133">Transmembrane helix</keyword>
<evidence type="ECO:0000313" key="3">
    <source>
        <dbReference type="Proteomes" id="UP000185062"/>
    </source>
</evidence>
<accession>A0A1N6ICS9</accession>
<evidence type="ECO:0008006" key="4">
    <source>
        <dbReference type="Google" id="ProtNLM"/>
    </source>
</evidence>
<evidence type="ECO:0000256" key="1">
    <source>
        <dbReference type="SAM" id="Phobius"/>
    </source>
</evidence>
<keyword evidence="1" id="KW-0472">Membrane</keyword>
<gene>
    <name evidence="2" type="ORF">SAMN02743940_1719</name>
</gene>
<dbReference type="eggNOG" id="ENOG5032CVY">
    <property type="taxonomic scope" value="Bacteria"/>
</dbReference>
<evidence type="ECO:0000313" key="2">
    <source>
        <dbReference type="EMBL" id="SIO29813.1"/>
    </source>
</evidence>
<reference evidence="2 3" key="1">
    <citation type="submission" date="2016-12" db="EMBL/GenBank/DDBJ databases">
        <authorList>
            <person name="Song W.-J."/>
            <person name="Kurnit D.M."/>
        </authorList>
    </citation>
    <scope>NUCLEOTIDE SEQUENCE [LARGE SCALE GENOMIC DNA]</scope>
    <source>
        <strain evidence="2 3">ATCC 49181</strain>
    </source>
</reference>
<protein>
    <recommendedName>
        <fullName evidence="4">DUF2946 domain-containing protein</fullName>
    </recommendedName>
</protein>
<keyword evidence="3" id="KW-1185">Reference proteome</keyword>
<keyword evidence="1" id="KW-0812">Transmembrane</keyword>
<dbReference type="STRING" id="44575.SAMN05216419_100918"/>
<dbReference type="Proteomes" id="UP000185062">
    <property type="component" value="Unassembled WGS sequence"/>
</dbReference>
<sequence>MMRKSLIFALILALLFLPIFLMAHVFTHYAQTEVAGVIQVDSNHDERDINADIDEICLDCFASIALNIILITVLLFLLIQLASQLLAQLRIEYGIQQEPSLYYSRAPPVRSSWVLFLANCDG</sequence>
<name>A0A1N6ICS9_9PROT</name>
<proteinExistence type="predicted"/>
<feature type="transmembrane region" description="Helical" evidence="1">
    <location>
        <begin position="56"/>
        <end position="79"/>
    </location>
</feature>
<dbReference type="RefSeq" id="WP_051537558.1">
    <property type="nucleotide sequence ID" value="NZ_FSRO01000001.1"/>
</dbReference>
<organism evidence="2 3">
    <name type="scientific">Nitrosomonas cryotolerans ATCC 49181</name>
    <dbReference type="NCBI Taxonomy" id="1131553"/>
    <lineage>
        <taxon>Bacteria</taxon>
        <taxon>Pseudomonadati</taxon>
        <taxon>Pseudomonadota</taxon>
        <taxon>Betaproteobacteria</taxon>
        <taxon>Nitrosomonadales</taxon>
        <taxon>Nitrosomonadaceae</taxon>
        <taxon>Nitrosomonas</taxon>
    </lineage>
</organism>
<dbReference type="EMBL" id="FSRO01000001">
    <property type="protein sequence ID" value="SIO29813.1"/>
    <property type="molecule type" value="Genomic_DNA"/>
</dbReference>
<dbReference type="AlphaFoldDB" id="A0A1N6ICS9"/>